<organism evidence="1 2">
    <name type="scientific">Candidatus Magnetobacterium bavaricum</name>
    <dbReference type="NCBI Taxonomy" id="29290"/>
    <lineage>
        <taxon>Bacteria</taxon>
        <taxon>Pseudomonadati</taxon>
        <taxon>Nitrospirota</taxon>
        <taxon>Thermodesulfovibrionia</taxon>
        <taxon>Thermodesulfovibrionales</taxon>
        <taxon>Candidatus Magnetobacteriaceae</taxon>
        <taxon>Candidatus Magnetobacterium</taxon>
    </lineage>
</organism>
<protein>
    <recommendedName>
        <fullName evidence="3">FG-GAP repeat-containing protein</fullName>
    </recommendedName>
</protein>
<evidence type="ECO:0000313" key="1">
    <source>
        <dbReference type="EMBL" id="KJU86860.1"/>
    </source>
</evidence>
<proteinExistence type="predicted"/>
<gene>
    <name evidence="1" type="ORF">MBAV_000945</name>
</gene>
<comment type="caution">
    <text evidence="1">The sequence shown here is derived from an EMBL/GenBank/DDBJ whole genome shotgun (WGS) entry which is preliminary data.</text>
</comment>
<accession>A0A0F3GYB5</accession>
<reference evidence="1 2" key="1">
    <citation type="submission" date="2015-02" db="EMBL/GenBank/DDBJ databases">
        <title>Single-cell genomics of uncultivated deep-branching MTB reveals a conserved set of magnetosome genes.</title>
        <authorList>
            <person name="Kolinko S."/>
            <person name="Richter M."/>
            <person name="Glockner F.O."/>
            <person name="Brachmann A."/>
            <person name="Schuler D."/>
        </authorList>
    </citation>
    <scope>NUCLEOTIDE SEQUENCE [LARGE SCALE GENOMIC DNA]</scope>
    <source>
        <strain evidence="1">TM-1</strain>
    </source>
</reference>
<evidence type="ECO:0008006" key="3">
    <source>
        <dbReference type="Google" id="ProtNLM"/>
    </source>
</evidence>
<dbReference type="InterPro" id="IPR028994">
    <property type="entry name" value="Integrin_alpha_N"/>
</dbReference>
<dbReference type="EMBL" id="LACI01000430">
    <property type="protein sequence ID" value="KJU86860.1"/>
    <property type="molecule type" value="Genomic_DNA"/>
</dbReference>
<sequence length="71" mass="7416">FLDNGIKSAVGIGIAGSPWQFKGIGDYNGDGSLDVLWQDPNTGTVAVWLLNDTAIVNSVITGQGGTPWVIK</sequence>
<name>A0A0F3GYB5_9BACT</name>
<dbReference type="AlphaFoldDB" id="A0A0F3GYB5"/>
<dbReference type="SUPFAM" id="SSF69318">
    <property type="entry name" value="Integrin alpha N-terminal domain"/>
    <property type="match status" value="1"/>
</dbReference>
<keyword evidence="2" id="KW-1185">Reference proteome</keyword>
<feature type="non-terminal residue" evidence="1">
    <location>
        <position position="1"/>
    </location>
</feature>
<dbReference type="Proteomes" id="UP000033423">
    <property type="component" value="Unassembled WGS sequence"/>
</dbReference>
<evidence type="ECO:0000313" key="2">
    <source>
        <dbReference type="Proteomes" id="UP000033423"/>
    </source>
</evidence>